<dbReference type="InterPro" id="IPR023214">
    <property type="entry name" value="HAD_sf"/>
</dbReference>
<dbReference type="NCBIfam" id="TIGR01460">
    <property type="entry name" value="HAD-SF-IIA"/>
    <property type="match status" value="1"/>
</dbReference>
<evidence type="ECO:0000313" key="10">
    <source>
        <dbReference type="Proteomes" id="UP000037751"/>
    </source>
</evidence>
<feature type="binding site" evidence="8">
    <location>
        <position position="35"/>
    </location>
    <ligand>
        <name>Mg(2+)</name>
        <dbReference type="ChEBI" id="CHEBI:18420"/>
    </ligand>
</feature>
<dbReference type="PANTHER" id="PTHR19288:SF46">
    <property type="entry name" value="HALOACID DEHALOGENASE-LIKE HYDROLASE DOMAIN-CONTAINING PROTEIN 2"/>
    <property type="match status" value="1"/>
</dbReference>
<dbReference type="EMBL" id="LGAV01000006">
    <property type="protein sequence ID" value="KOS13388.1"/>
    <property type="molecule type" value="Genomic_DNA"/>
</dbReference>
<protein>
    <recommendedName>
        <fullName evidence="4 5">4-nitrophenylphosphatase</fullName>
        <shortName evidence="5">PNPPase</shortName>
        <ecNumber evidence="3 5">3.1.3.41</ecNumber>
    </recommendedName>
</protein>
<feature type="binding site" evidence="8">
    <location>
        <position position="271"/>
    </location>
    <ligand>
        <name>Mg(2+)</name>
        <dbReference type="ChEBI" id="CHEBI:18420"/>
    </ligand>
</feature>
<dbReference type="Pfam" id="PF13344">
    <property type="entry name" value="Hydrolase_6"/>
    <property type="match status" value="1"/>
</dbReference>
<dbReference type="PANTHER" id="PTHR19288">
    <property type="entry name" value="4-NITROPHENYLPHOSPHATASE-RELATED"/>
    <property type="match status" value="1"/>
</dbReference>
<evidence type="ECO:0000256" key="7">
    <source>
        <dbReference type="PIRSR" id="PIRSR000915-2"/>
    </source>
</evidence>
<evidence type="ECO:0000256" key="8">
    <source>
        <dbReference type="PIRSR" id="PIRSR000915-3"/>
    </source>
</evidence>
<evidence type="ECO:0000256" key="4">
    <source>
        <dbReference type="ARBA" id="ARBA00069197"/>
    </source>
</evidence>
<dbReference type="InterPro" id="IPR036412">
    <property type="entry name" value="HAD-like_sf"/>
</dbReference>
<feature type="active site" description="Proton donor" evidence="6">
    <location>
        <position position="35"/>
    </location>
</feature>
<comment type="cofactor">
    <cofactor evidence="8">
        <name>Mg(2+)</name>
        <dbReference type="ChEBI" id="CHEBI:18420"/>
    </cofactor>
    <text evidence="8">Divalent metal ions. Mg(2+) is the most effective.</text>
</comment>
<dbReference type="InterPro" id="IPR006349">
    <property type="entry name" value="PGP_euk"/>
</dbReference>
<name>A0A0M8MKI7_9BASI</name>
<reference evidence="9 10" key="1">
    <citation type="submission" date="2015-07" db="EMBL/GenBank/DDBJ databases">
        <title>Draft Genome Sequence of Malassezia furfur CBS1878 and Malassezia pachydermatis CBS1879.</title>
        <authorList>
            <person name="Triana S."/>
            <person name="Ohm R."/>
            <person name="Gonzalez A."/>
            <person name="DeCock H."/>
            <person name="Restrepo S."/>
            <person name="Celis A."/>
        </authorList>
    </citation>
    <scope>NUCLEOTIDE SEQUENCE [LARGE SCALE GENOMIC DNA]</scope>
    <source>
        <strain evidence="9 10">CBS 1879</strain>
    </source>
</reference>
<dbReference type="OrthoDB" id="413953at2759"/>
<dbReference type="VEuPathDB" id="FungiDB:Malapachy_0147"/>
<evidence type="ECO:0000256" key="2">
    <source>
        <dbReference type="ARBA" id="ARBA00050247"/>
    </source>
</evidence>
<organism evidence="9 10">
    <name type="scientific">Malassezia pachydermatis</name>
    <dbReference type="NCBI Taxonomy" id="77020"/>
    <lineage>
        <taxon>Eukaryota</taxon>
        <taxon>Fungi</taxon>
        <taxon>Dikarya</taxon>
        <taxon>Basidiomycota</taxon>
        <taxon>Ustilaginomycotina</taxon>
        <taxon>Malasseziomycetes</taxon>
        <taxon>Malasseziales</taxon>
        <taxon>Malasseziaceae</taxon>
        <taxon>Malassezia</taxon>
    </lineage>
</organism>
<dbReference type="GeneID" id="28726555"/>
<dbReference type="SUPFAM" id="SSF56784">
    <property type="entry name" value="HAD-like"/>
    <property type="match status" value="1"/>
</dbReference>
<dbReference type="GO" id="GO:0008967">
    <property type="term" value="F:phosphoglycolate phosphatase activity"/>
    <property type="evidence" value="ECO:0007669"/>
    <property type="project" value="TreeGrafter"/>
</dbReference>
<evidence type="ECO:0000256" key="5">
    <source>
        <dbReference type="PIRNR" id="PIRNR000915"/>
    </source>
</evidence>
<evidence type="ECO:0000313" key="9">
    <source>
        <dbReference type="EMBL" id="KOS13388.1"/>
    </source>
</evidence>
<dbReference type="GO" id="GO:0046872">
    <property type="term" value="F:metal ion binding"/>
    <property type="evidence" value="ECO:0007669"/>
    <property type="project" value="UniProtKB-KW"/>
</dbReference>
<gene>
    <name evidence="9" type="ORF">Malapachy_0147</name>
</gene>
<feature type="binding site" evidence="8">
    <location>
        <position position="33"/>
    </location>
    <ligand>
        <name>Mg(2+)</name>
        <dbReference type="ChEBI" id="CHEBI:18420"/>
    </ligand>
</feature>
<keyword evidence="8" id="KW-0479">Metal-binding</keyword>
<evidence type="ECO:0000256" key="3">
    <source>
        <dbReference type="ARBA" id="ARBA00066659"/>
    </source>
</evidence>
<dbReference type="EC" id="3.1.3.41" evidence="3 5"/>
<dbReference type="InterPro" id="IPR006357">
    <property type="entry name" value="HAD-SF_hydro_IIA"/>
</dbReference>
<dbReference type="GO" id="GO:0004035">
    <property type="term" value="F:alkaline phosphatase activity"/>
    <property type="evidence" value="ECO:0007669"/>
    <property type="project" value="TreeGrafter"/>
</dbReference>
<dbReference type="FunFam" id="3.40.50.1000:FF:000039">
    <property type="entry name" value="Phosphoglycolate phosphatase"/>
    <property type="match status" value="1"/>
</dbReference>
<dbReference type="RefSeq" id="XP_017991020.1">
    <property type="nucleotide sequence ID" value="XM_018134680.1"/>
</dbReference>
<dbReference type="Pfam" id="PF13242">
    <property type="entry name" value="Hydrolase_like"/>
    <property type="match status" value="1"/>
</dbReference>
<keyword evidence="1 5" id="KW-0378">Hydrolase</keyword>
<feature type="active site" description="Nucleophile" evidence="6">
    <location>
        <position position="33"/>
    </location>
</feature>
<sequence>MTSTSVSRGTYQYLRSEEDYAKLLDRYDNFLFDCDGVLWSGTEALPGVASVLRKLRARGKNILFVTNNASKSRRMLLERIQQAGIEGATEEVFSSAYASAAFLKNVLQFPSDRKVFVVGMSGLEEELDAVGISHIGGTNPAQKVVMNGLDFSALLADGLLDDSVAAVLCGIDSDLTYVKMAQAFRYLTRPGAEGPVQSGERGGGCYFVCTNEDVTFPTSQGLWPGAGSVWAGIQSSSGRTPLIVGKPNEPMIDTIFASRDFDRQRTIMVGDRLNTDIAFGTKGGIDTMLVLTGVCTLDDVRAEDAPAVPTYVLQGLGDLDSVA</sequence>
<feature type="binding site" evidence="7">
    <location>
        <position position="246"/>
    </location>
    <ligand>
        <name>substrate</name>
    </ligand>
</feature>
<keyword evidence="8" id="KW-0460">Magnesium</keyword>
<dbReference type="Gene3D" id="3.40.50.1000">
    <property type="entry name" value="HAD superfamily/HAD-like"/>
    <property type="match status" value="2"/>
</dbReference>
<evidence type="ECO:0000256" key="1">
    <source>
        <dbReference type="ARBA" id="ARBA00022801"/>
    </source>
</evidence>
<comment type="catalytic activity">
    <reaction evidence="2 5">
        <text>4-nitrophenyl phosphate + H2O = 4-nitrophenol + phosphate + H(+)</text>
        <dbReference type="Rhea" id="RHEA:21664"/>
        <dbReference type="ChEBI" id="CHEBI:15377"/>
        <dbReference type="ChEBI" id="CHEBI:15378"/>
        <dbReference type="ChEBI" id="CHEBI:43474"/>
        <dbReference type="ChEBI" id="CHEBI:57917"/>
        <dbReference type="ChEBI" id="CHEBI:61146"/>
        <dbReference type="EC" id="3.1.3.41"/>
    </reaction>
</comment>
<dbReference type="GO" id="GO:0005737">
    <property type="term" value="C:cytoplasm"/>
    <property type="evidence" value="ECO:0007669"/>
    <property type="project" value="TreeGrafter"/>
</dbReference>
<dbReference type="NCBIfam" id="TIGR01452">
    <property type="entry name" value="PGP_euk"/>
    <property type="match status" value="1"/>
</dbReference>
<dbReference type="Proteomes" id="UP000037751">
    <property type="component" value="Unassembled WGS sequence"/>
</dbReference>
<proteinExistence type="predicted"/>
<comment type="caution">
    <text evidence="9">The sequence shown here is derived from an EMBL/GenBank/DDBJ whole genome shotgun (WGS) entry which is preliminary data.</text>
</comment>
<accession>A0A0M8MKI7</accession>
<keyword evidence="10" id="KW-1185">Reference proteome</keyword>
<dbReference type="STRING" id="77020.A0A0M8MKI7"/>
<evidence type="ECO:0000256" key="6">
    <source>
        <dbReference type="PIRSR" id="PIRSR000915-1"/>
    </source>
</evidence>
<dbReference type="AlphaFoldDB" id="A0A0M8MKI7"/>
<dbReference type="PIRSF" id="PIRSF000915">
    <property type="entry name" value="PGP-type_phosphatase"/>
    <property type="match status" value="1"/>
</dbReference>